<keyword evidence="2" id="KW-1185">Reference proteome</keyword>
<dbReference type="EMBL" id="CASHSV030000206">
    <property type="protein sequence ID" value="CAJ2656432.1"/>
    <property type="molecule type" value="Genomic_DNA"/>
</dbReference>
<dbReference type="Proteomes" id="UP001177021">
    <property type="component" value="Unassembled WGS sequence"/>
</dbReference>
<comment type="caution">
    <text evidence="1">The sequence shown here is derived from an EMBL/GenBank/DDBJ whole genome shotgun (WGS) entry which is preliminary data.</text>
</comment>
<evidence type="ECO:0000313" key="1">
    <source>
        <dbReference type="EMBL" id="CAJ2656432.1"/>
    </source>
</evidence>
<protein>
    <submittedName>
        <fullName evidence="1">Uncharacterized protein</fullName>
    </submittedName>
</protein>
<evidence type="ECO:0000313" key="2">
    <source>
        <dbReference type="Proteomes" id="UP001177021"/>
    </source>
</evidence>
<sequence length="123" mass="13875">MRLRFLACFIIVLCTQAISSFCLNGNFSSEQRSLNSSNSNMQRKQPISTVGNYGNIKEEKFERDHLSIRRAHKGKGTKGGSNVNNRPDSHRSRNSAPSLIPWISNVCISFVLVLFFSFHAKLL</sequence>
<name>A0ACB0KM22_TRIPR</name>
<organism evidence="1 2">
    <name type="scientific">Trifolium pratense</name>
    <name type="common">Red clover</name>
    <dbReference type="NCBI Taxonomy" id="57577"/>
    <lineage>
        <taxon>Eukaryota</taxon>
        <taxon>Viridiplantae</taxon>
        <taxon>Streptophyta</taxon>
        <taxon>Embryophyta</taxon>
        <taxon>Tracheophyta</taxon>
        <taxon>Spermatophyta</taxon>
        <taxon>Magnoliopsida</taxon>
        <taxon>eudicotyledons</taxon>
        <taxon>Gunneridae</taxon>
        <taxon>Pentapetalae</taxon>
        <taxon>rosids</taxon>
        <taxon>fabids</taxon>
        <taxon>Fabales</taxon>
        <taxon>Fabaceae</taxon>
        <taxon>Papilionoideae</taxon>
        <taxon>50 kb inversion clade</taxon>
        <taxon>NPAAA clade</taxon>
        <taxon>Hologalegina</taxon>
        <taxon>IRL clade</taxon>
        <taxon>Trifolieae</taxon>
        <taxon>Trifolium</taxon>
    </lineage>
</organism>
<proteinExistence type="predicted"/>
<reference evidence="1" key="1">
    <citation type="submission" date="2023-10" db="EMBL/GenBank/DDBJ databases">
        <authorList>
            <person name="Rodriguez Cubillos JULIANA M."/>
            <person name="De Vega J."/>
        </authorList>
    </citation>
    <scope>NUCLEOTIDE SEQUENCE</scope>
</reference>
<gene>
    <name evidence="1" type="ORF">MILVUS5_LOCUS23184</name>
</gene>
<accession>A0ACB0KM22</accession>